<reference evidence="8" key="3">
    <citation type="submission" date="2025-08" db="UniProtKB">
        <authorList>
            <consortium name="RefSeq"/>
        </authorList>
    </citation>
    <scope>IDENTIFICATION</scope>
    <source>
        <strain evidence="8">17A/GY</strain>
        <tissue evidence="8">Liver</tissue>
    </source>
</reference>
<dbReference type="InterPro" id="IPR029510">
    <property type="entry name" value="Ald_DH_CS_GLU"/>
</dbReference>
<feature type="domain" description="Aldehyde dehydrogenase" evidence="6">
    <location>
        <begin position="228"/>
        <end position="471"/>
    </location>
</feature>
<proteinExistence type="inferred from homology"/>
<dbReference type="FunFam" id="3.40.605.10:FF:000050">
    <property type="entry name" value="Aldehyde dehydrogenase, mitochondrial"/>
    <property type="match status" value="1"/>
</dbReference>
<evidence type="ECO:0000313" key="7">
    <source>
        <dbReference type="Proteomes" id="UP001108280"/>
    </source>
</evidence>
<keyword evidence="7" id="KW-1185">Reference proteome</keyword>
<dbReference type="GO" id="GO:0016620">
    <property type="term" value="F:oxidoreductase activity, acting on the aldehyde or oxo group of donors, NAD or NADP as acceptor"/>
    <property type="evidence" value="ECO:0007669"/>
    <property type="project" value="InterPro"/>
</dbReference>
<dbReference type="InterPro" id="IPR016160">
    <property type="entry name" value="Ald_DH_CS_CYS"/>
</dbReference>
<evidence type="ECO:0000256" key="4">
    <source>
        <dbReference type="PROSITE-ProRule" id="PRU10007"/>
    </source>
</evidence>
<dbReference type="Gene3D" id="3.40.309.10">
    <property type="entry name" value="Aldehyde Dehydrogenase, Chain A, domain 2"/>
    <property type="match status" value="1"/>
</dbReference>
<organism evidence="7 8">
    <name type="scientific">Cricetulus griseus</name>
    <name type="common">Chinese hamster</name>
    <name type="synonym">Cricetulus barabensis griseus</name>
    <dbReference type="NCBI Taxonomy" id="10029"/>
    <lineage>
        <taxon>Eukaryota</taxon>
        <taxon>Metazoa</taxon>
        <taxon>Chordata</taxon>
        <taxon>Craniata</taxon>
        <taxon>Vertebrata</taxon>
        <taxon>Euteleostomi</taxon>
        <taxon>Mammalia</taxon>
        <taxon>Eutheria</taxon>
        <taxon>Euarchontoglires</taxon>
        <taxon>Glires</taxon>
        <taxon>Rodentia</taxon>
        <taxon>Myomorpha</taxon>
        <taxon>Muroidea</taxon>
        <taxon>Cricetidae</taxon>
        <taxon>Cricetinae</taxon>
        <taxon>Cricetulus</taxon>
    </lineage>
</organism>
<name>A0A9J7K791_CRIGR</name>
<evidence type="ECO:0000256" key="3">
    <source>
        <dbReference type="ARBA" id="ARBA00023027"/>
    </source>
</evidence>
<dbReference type="RefSeq" id="XP_035300349.1">
    <property type="nucleotide sequence ID" value="XM_035444458.1"/>
</dbReference>
<sequence>MTSSEIAMPGEVKADPAALMASLQLLPSPTPNLEIKYTKIFINNEWQNSESGRVFPVCNPATGEQVCEVQEADKVDIDKAVQAARLAFSLGSVWRRMDASERGRLLDKLADLVERDRAVLATMESLNGGKPFLQAFYIDLQGVIKTLRYYAGWADKIHGMTIPVDGDYFTFTRHEPIGVCGQIIPWNFPLLMFTWKIAPALCCGNTVVIKPAEQTPLSALYMGALIKEVGKLIQEAAGRSNLKRVTLELGGKSPNIIFADADLDYAVEQAHQGVFFNQGQCCTAGSRIFVEESIYEEFVKRSVERAKRRIVGSPFDPTTEQGPQIDKKQYNKILELIQSGVAEGAKLECGGKGLGRKGFFIEPTVFSNVTDDMRIAKEEIFGPVQEILRFKTMDEVIERANNSDFGLVAAVFTNDINKALMVSSAMQAGTVWINCYNALNAQSPFGGFKMSGNGREMGEFGLREYSEVKTVTVKIPQKNS</sequence>
<dbReference type="SUPFAM" id="SSF53720">
    <property type="entry name" value="ALDH-like"/>
    <property type="match status" value="1"/>
</dbReference>
<dbReference type="InterPro" id="IPR015590">
    <property type="entry name" value="Aldehyde_DH_dom"/>
</dbReference>
<dbReference type="AlphaFoldDB" id="A0A9J7K791"/>
<dbReference type="InterPro" id="IPR016162">
    <property type="entry name" value="Ald_DH_N"/>
</dbReference>
<evidence type="ECO:0000313" key="8">
    <source>
        <dbReference type="RefSeq" id="XP_035300349.1"/>
    </source>
</evidence>
<feature type="active site" evidence="4">
    <location>
        <position position="248"/>
    </location>
</feature>
<dbReference type="FunFam" id="3.40.309.10:FF:000001">
    <property type="entry name" value="Mitochondrial aldehyde dehydrogenase 2"/>
    <property type="match status" value="1"/>
</dbReference>
<evidence type="ECO:0000256" key="1">
    <source>
        <dbReference type="ARBA" id="ARBA00009986"/>
    </source>
</evidence>
<keyword evidence="3" id="KW-0520">NAD</keyword>
<dbReference type="PROSITE" id="PS00687">
    <property type="entry name" value="ALDEHYDE_DEHYDR_GLU"/>
    <property type="match status" value="1"/>
</dbReference>
<dbReference type="Proteomes" id="UP001108280">
    <property type="component" value="Chromosome 4"/>
</dbReference>
<dbReference type="InterPro" id="IPR016161">
    <property type="entry name" value="Ald_DH/histidinol_DH"/>
</dbReference>
<evidence type="ECO:0000259" key="6">
    <source>
        <dbReference type="Pfam" id="PF00171"/>
    </source>
</evidence>
<dbReference type="Pfam" id="PF00171">
    <property type="entry name" value="Aldedh"/>
    <property type="match status" value="1"/>
</dbReference>
<dbReference type="Gene3D" id="3.40.605.10">
    <property type="entry name" value="Aldehyde Dehydrogenase, Chain A, domain 1"/>
    <property type="match status" value="2"/>
</dbReference>
<keyword evidence="2 5" id="KW-0560">Oxidoreductase</keyword>
<dbReference type="CDD" id="cd07141">
    <property type="entry name" value="ALDH_F1AB_F2_RALDH1"/>
    <property type="match status" value="1"/>
</dbReference>
<protein>
    <submittedName>
        <fullName evidence="8">Retinal dehydrogenase 2 isoform X4</fullName>
    </submittedName>
</protein>
<dbReference type="CTD" id="8854"/>
<accession>A0A9J7K791</accession>
<comment type="similarity">
    <text evidence="1 5">Belongs to the aldehyde dehydrogenase family.</text>
</comment>
<dbReference type="PANTHER" id="PTHR11699">
    <property type="entry name" value="ALDEHYDE DEHYDROGENASE-RELATED"/>
    <property type="match status" value="1"/>
</dbReference>
<evidence type="ECO:0000256" key="5">
    <source>
        <dbReference type="RuleBase" id="RU003345"/>
    </source>
</evidence>
<dbReference type="InterPro" id="IPR016163">
    <property type="entry name" value="Ald_DH_C"/>
</dbReference>
<reference evidence="7" key="1">
    <citation type="journal article" date="2018" name="Biotechnol. Bioeng.">
        <title>A reference genome of the Chinese hamster based on a hybrid assembly strategy.</title>
        <authorList>
            <person name="Rupp O."/>
            <person name="MacDonald M.L."/>
            <person name="Li S."/>
            <person name="Dhiman H."/>
            <person name="Polson S."/>
            <person name="Griep S."/>
            <person name="Heffner K."/>
            <person name="Hernandez I."/>
            <person name="Brinkrolf K."/>
            <person name="Jadhav V."/>
            <person name="Samoudi M."/>
            <person name="Hao H."/>
            <person name="Kingham B."/>
            <person name="Goesmann A."/>
            <person name="Betenbaugh M.J."/>
            <person name="Lewis N.E."/>
            <person name="Borth N."/>
            <person name="Lee K.H."/>
        </authorList>
    </citation>
    <scope>NUCLEOTIDE SEQUENCE [LARGE SCALE GENOMIC DNA]</scope>
    <source>
        <strain evidence="7">17A/GY</strain>
    </source>
</reference>
<evidence type="ECO:0000256" key="2">
    <source>
        <dbReference type="ARBA" id="ARBA00023002"/>
    </source>
</evidence>
<dbReference type="GeneID" id="100772304"/>
<dbReference type="PROSITE" id="PS00070">
    <property type="entry name" value="ALDEHYDE_DEHYDR_CYS"/>
    <property type="match status" value="1"/>
</dbReference>
<reference evidence="7" key="2">
    <citation type="journal article" date="2020" name="Biotechnol. Bioeng.">
        <title>Chromosome-scale scaffolds for the Chinese hamster reference genome assembly to facilitate the study of the CHO epigenome.</title>
        <authorList>
            <person name="Hilliard W."/>
            <person name="MacDonald M."/>
            <person name="Lee K.H."/>
        </authorList>
    </citation>
    <scope>NUCLEOTIDE SEQUENCE [LARGE SCALE GENOMIC DNA]</scope>
    <source>
        <strain evidence="7">17A/GY</strain>
    </source>
</reference>
<gene>
    <name evidence="8" type="primary">Aldh1a2</name>
</gene>